<dbReference type="STRING" id="3750.A0A498I700"/>
<organism evidence="1 2">
    <name type="scientific">Malus domestica</name>
    <name type="common">Apple</name>
    <name type="synonym">Pyrus malus</name>
    <dbReference type="NCBI Taxonomy" id="3750"/>
    <lineage>
        <taxon>Eukaryota</taxon>
        <taxon>Viridiplantae</taxon>
        <taxon>Streptophyta</taxon>
        <taxon>Embryophyta</taxon>
        <taxon>Tracheophyta</taxon>
        <taxon>Spermatophyta</taxon>
        <taxon>Magnoliopsida</taxon>
        <taxon>eudicotyledons</taxon>
        <taxon>Gunneridae</taxon>
        <taxon>Pentapetalae</taxon>
        <taxon>rosids</taxon>
        <taxon>fabids</taxon>
        <taxon>Rosales</taxon>
        <taxon>Rosaceae</taxon>
        <taxon>Amygdaloideae</taxon>
        <taxon>Maleae</taxon>
        <taxon>Malus</taxon>
    </lineage>
</organism>
<protein>
    <submittedName>
        <fullName evidence="1">Uncharacterized protein</fullName>
    </submittedName>
</protein>
<accession>A0A498I700</accession>
<gene>
    <name evidence="1" type="ORF">DVH24_039698</name>
</gene>
<sequence>MTGDVTDYRSQTEMSSESMKDRQPKAFVLLYCDNQLAICLAEIPLFHARTKHVEVHYHFIREKVLQEEIEMRQINTDDQIADLFTKGLSTCKFEKFRRQLSMEKRMSWC</sequence>
<dbReference type="AlphaFoldDB" id="A0A498I700"/>
<evidence type="ECO:0000313" key="1">
    <source>
        <dbReference type="EMBL" id="RXH77727.1"/>
    </source>
</evidence>
<dbReference type="EMBL" id="RDQH01000340">
    <property type="protein sequence ID" value="RXH77727.1"/>
    <property type="molecule type" value="Genomic_DNA"/>
</dbReference>
<keyword evidence="2" id="KW-1185">Reference proteome</keyword>
<dbReference type="CDD" id="cd09272">
    <property type="entry name" value="RNase_HI_RT_Ty1"/>
    <property type="match status" value="1"/>
</dbReference>
<comment type="caution">
    <text evidence="1">The sequence shown here is derived from an EMBL/GenBank/DDBJ whole genome shotgun (WGS) entry which is preliminary data.</text>
</comment>
<proteinExistence type="predicted"/>
<name>A0A498I700_MALDO</name>
<evidence type="ECO:0000313" key="2">
    <source>
        <dbReference type="Proteomes" id="UP000290289"/>
    </source>
</evidence>
<dbReference type="Proteomes" id="UP000290289">
    <property type="component" value="Chromosome 14"/>
</dbReference>
<reference evidence="1 2" key="1">
    <citation type="submission" date="2018-10" db="EMBL/GenBank/DDBJ databases">
        <title>A high-quality apple genome assembly.</title>
        <authorList>
            <person name="Hu J."/>
        </authorList>
    </citation>
    <scope>NUCLEOTIDE SEQUENCE [LARGE SCALE GENOMIC DNA]</scope>
    <source>
        <strain evidence="2">cv. HFTH1</strain>
        <tissue evidence="1">Young leaf</tissue>
    </source>
</reference>